<dbReference type="RefSeq" id="XP_072845230.1">
    <property type="nucleotide sequence ID" value="XM_072989129.1"/>
</dbReference>
<organism evidence="14 16">
    <name type="scientific">Pogona vitticeps</name>
    <name type="common">central bearded dragon</name>
    <dbReference type="NCBI Taxonomy" id="103695"/>
    <lineage>
        <taxon>Eukaryota</taxon>
        <taxon>Metazoa</taxon>
        <taxon>Chordata</taxon>
        <taxon>Craniata</taxon>
        <taxon>Vertebrata</taxon>
        <taxon>Euteleostomi</taxon>
        <taxon>Lepidosauria</taxon>
        <taxon>Squamata</taxon>
        <taxon>Bifurcata</taxon>
        <taxon>Unidentata</taxon>
        <taxon>Episquamata</taxon>
        <taxon>Toxicofera</taxon>
        <taxon>Iguania</taxon>
        <taxon>Acrodonta</taxon>
        <taxon>Agamidae</taxon>
        <taxon>Amphibolurinae</taxon>
        <taxon>Pogona</taxon>
    </lineage>
</organism>
<gene>
    <name evidence="15 16" type="primary">LOC110091633</name>
</gene>
<comment type="function">
    <text evidence="10">Neurotoxin that produces dose-dependent hypolocomotion and hyperalgesia in mice. May directly act on the central nervous system, as it is 6500-fold more potent when administered intracerebroventricularly than intraperitoneal.</text>
</comment>
<evidence type="ECO:0000256" key="3">
    <source>
        <dbReference type="ARBA" id="ARBA00009651"/>
    </source>
</evidence>
<protein>
    <submittedName>
        <fullName evidence="15 16">Butyrophilin subfamily 2 member A2-like</fullName>
    </submittedName>
</protein>
<dbReference type="RefSeq" id="XP_072845231.1">
    <property type="nucleotide sequence ID" value="XM_072989130.1"/>
</dbReference>
<keyword evidence="7 11" id="KW-1133">Transmembrane helix</keyword>
<dbReference type="InterPro" id="IPR003877">
    <property type="entry name" value="SPRY_dom"/>
</dbReference>
<evidence type="ECO:0000256" key="7">
    <source>
        <dbReference type="ARBA" id="ARBA00022989"/>
    </source>
</evidence>
<feature type="domain" description="B30.2/SPRY" evidence="12">
    <location>
        <begin position="278"/>
        <end position="469"/>
    </location>
</feature>
<sequence length="469" mass="53469">MEVPTSSCDPEMSFFLLLTIFFVTLPINNVRSVQLTVNGPLQPITASLSGDIVLRCHLSPRNSAQNMEIKWFRSQNSSYVHLYHSGKDHFEKQQPEYHGRTELLKDGIDDGNISLRILNVSVFDEGQYHCSVKNGSFHQEVTLNMNVTALGSAPLISIEGYQDKGIHVICKSSGWYPKPEVLWRDPSGNPFSSWATHISQKKDGLFEVEDDLILTGSSSQRLTCVVRNTLLQQEKESTVHIGDIFFSKISPWAVSLYMSLLALLGFMMVTLYLFKARRMLVTELNWRKMLVPIEKANVTLDPDTANHDLIISSDCRNVIQGFMWHSQPDNMERFDVERCVLGREGFASGRHYWEVEVGEEGYWAVGVARSSVRRKGRLSLDPEEGIWAVEKCRIQIVQYQALTVPQTPLILRKRPRKIGIYLDYEMDQVAFYDVNHKTHIFTFPSATFNGEKIFPFLHVGIGCWLTLCP</sequence>
<evidence type="ECO:0000313" key="15">
    <source>
        <dbReference type="RefSeq" id="XP_072845230.1"/>
    </source>
</evidence>
<dbReference type="SMART" id="SM00589">
    <property type="entry name" value="PRY"/>
    <property type="match status" value="1"/>
</dbReference>
<keyword evidence="5" id="KW-0528">Neurotoxin</keyword>
<dbReference type="SUPFAM" id="SSF48726">
    <property type="entry name" value="Immunoglobulin"/>
    <property type="match status" value="2"/>
</dbReference>
<dbReference type="Gene3D" id="2.60.120.920">
    <property type="match status" value="1"/>
</dbReference>
<dbReference type="PROSITE" id="PS50835">
    <property type="entry name" value="IG_LIKE"/>
    <property type="match status" value="2"/>
</dbReference>
<evidence type="ECO:0000256" key="5">
    <source>
        <dbReference type="ARBA" id="ARBA00022699"/>
    </source>
</evidence>
<dbReference type="SMART" id="SM00449">
    <property type="entry name" value="SPRY"/>
    <property type="match status" value="1"/>
</dbReference>
<dbReference type="SMART" id="SM00406">
    <property type="entry name" value="IGv"/>
    <property type="match status" value="1"/>
</dbReference>
<evidence type="ECO:0000259" key="13">
    <source>
        <dbReference type="PROSITE" id="PS50835"/>
    </source>
</evidence>
<dbReference type="SMART" id="SM00409">
    <property type="entry name" value="IG"/>
    <property type="match status" value="1"/>
</dbReference>
<dbReference type="GeneID" id="110091633"/>
<dbReference type="CDD" id="cd05713">
    <property type="entry name" value="IgV_MOG_like"/>
    <property type="match status" value="1"/>
</dbReference>
<feature type="transmembrane region" description="Helical" evidence="11">
    <location>
        <begin position="252"/>
        <end position="274"/>
    </location>
</feature>
<dbReference type="Pfam" id="PF22705">
    <property type="entry name" value="C2-set_3"/>
    <property type="match status" value="1"/>
</dbReference>
<comment type="subcellular location">
    <subcellularLocation>
        <location evidence="1">Membrane</location>
        <topology evidence="1">Single-pass type I membrane protein</topology>
    </subcellularLocation>
</comment>
<keyword evidence="4 11" id="KW-0812">Transmembrane</keyword>
<evidence type="ECO:0000313" key="16">
    <source>
        <dbReference type="RefSeq" id="XP_072845231.1"/>
    </source>
</evidence>
<dbReference type="InterPro" id="IPR043136">
    <property type="entry name" value="B30.2/SPRY_sf"/>
</dbReference>
<dbReference type="InterPro" id="IPR013106">
    <property type="entry name" value="Ig_V-set"/>
</dbReference>
<dbReference type="Gene3D" id="2.60.40.10">
    <property type="entry name" value="Immunoglobulins"/>
    <property type="match status" value="2"/>
</dbReference>
<evidence type="ECO:0000256" key="2">
    <source>
        <dbReference type="ARBA" id="ARBA00007591"/>
    </source>
</evidence>
<dbReference type="InterPro" id="IPR050504">
    <property type="entry name" value="IgSF_BTN/MOG"/>
</dbReference>
<dbReference type="InterPro" id="IPR007110">
    <property type="entry name" value="Ig-like_dom"/>
</dbReference>
<evidence type="ECO:0000256" key="11">
    <source>
        <dbReference type="SAM" id="Phobius"/>
    </source>
</evidence>
<name>A0ABM5FIK6_9SAUR</name>
<dbReference type="Pfam" id="PF00622">
    <property type="entry name" value="SPRY"/>
    <property type="match status" value="1"/>
</dbReference>
<keyword evidence="8 11" id="KW-0472">Membrane</keyword>
<dbReference type="PANTHER" id="PTHR24100:SF149">
    <property type="entry name" value="BG-LIKE ANTIGEN 1-RELATED"/>
    <property type="match status" value="1"/>
</dbReference>
<proteinExistence type="inferred from homology"/>
<dbReference type="PANTHER" id="PTHR24100">
    <property type="entry name" value="BUTYROPHILIN"/>
    <property type="match status" value="1"/>
</dbReference>
<evidence type="ECO:0000259" key="12">
    <source>
        <dbReference type="PROSITE" id="PS50188"/>
    </source>
</evidence>
<keyword evidence="5" id="KW-0800">Toxin</keyword>
<dbReference type="InterPro" id="IPR003879">
    <property type="entry name" value="Butyrophylin_SPRY"/>
</dbReference>
<evidence type="ECO:0000256" key="10">
    <source>
        <dbReference type="ARBA" id="ARBA00034460"/>
    </source>
</evidence>
<dbReference type="InterPro" id="IPR013783">
    <property type="entry name" value="Ig-like_fold"/>
</dbReference>
<evidence type="ECO:0000256" key="9">
    <source>
        <dbReference type="ARBA" id="ARBA00023319"/>
    </source>
</evidence>
<dbReference type="InterPro" id="IPR006574">
    <property type="entry name" value="PRY"/>
</dbReference>
<dbReference type="Proteomes" id="UP001652642">
    <property type="component" value="Chromosome 2"/>
</dbReference>
<comment type="similarity">
    <text evidence="2">Belongs to the immunoglobulin superfamily. BTN/MOG family.</text>
</comment>
<dbReference type="PROSITE" id="PS50188">
    <property type="entry name" value="B302_SPRY"/>
    <property type="match status" value="1"/>
</dbReference>
<dbReference type="PRINTS" id="PR01407">
    <property type="entry name" value="BUTYPHLNCDUF"/>
</dbReference>
<dbReference type="InterPro" id="IPR013320">
    <property type="entry name" value="ConA-like_dom_sf"/>
</dbReference>
<feature type="domain" description="Ig-like" evidence="13">
    <location>
        <begin position="26"/>
        <end position="148"/>
    </location>
</feature>
<evidence type="ECO:0000256" key="4">
    <source>
        <dbReference type="ARBA" id="ARBA00022692"/>
    </source>
</evidence>
<dbReference type="CDD" id="cd12888">
    <property type="entry name" value="SPRY_PRY_TRIM7_like"/>
    <property type="match status" value="1"/>
</dbReference>
<evidence type="ECO:0000313" key="14">
    <source>
        <dbReference type="Proteomes" id="UP001652642"/>
    </source>
</evidence>
<accession>A0ABM5FIK6</accession>
<keyword evidence="14" id="KW-1185">Reference proteome</keyword>
<feature type="domain" description="Ig-like" evidence="13">
    <location>
        <begin position="154"/>
        <end position="240"/>
    </location>
</feature>
<comment type="similarity">
    <text evidence="3">Belongs to the ohanin/vespryn family.</text>
</comment>
<evidence type="ECO:0000256" key="8">
    <source>
        <dbReference type="ARBA" id="ARBA00023136"/>
    </source>
</evidence>
<dbReference type="InterPro" id="IPR001870">
    <property type="entry name" value="B30.2/SPRY"/>
</dbReference>
<dbReference type="InterPro" id="IPR053896">
    <property type="entry name" value="BTN3A2-like_Ig-C"/>
</dbReference>
<dbReference type="InterPro" id="IPR003599">
    <property type="entry name" value="Ig_sub"/>
</dbReference>
<dbReference type="Pfam" id="PF07686">
    <property type="entry name" value="V-set"/>
    <property type="match status" value="1"/>
</dbReference>
<keyword evidence="9" id="KW-0393">Immunoglobulin domain</keyword>
<dbReference type="Pfam" id="PF13765">
    <property type="entry name" value="PRY"/>
    <property type="match status" value="1"/>
</dbReference>
<evidence type="ECO:0000256" key="6">
    <source>
        <dbReference type="ARBA" id="ARBA00022729"/>
    </source>
</evidence>
<keyword evidence="6" id="KW-0732">Signal</keyword>
<reference evidence="14 15" key="1">
    <citation type="submission" date="2025-05" db="UniProtKB">
        <authorList>
            <consortium name="RefSeq"/>
        </authorList>
    </citation>
    <scope>NUCLEOTIDE SEQUENCE [LARGE SCALE GENOMIC DNA]</scope>
</reference>
<evidence type="ECO:0000256" key="1">
    <source>
        <dbReference type="ARBA" id="ARBA00004479"/>
    </source>
</evidence>
<dbReference type="SUPFAM" id="SSF49899">
    <property type="entry name" value="Concanavalin A-like lectins/glucanases"/>
    <property type="match status" value="1"/>
</dbReference>
<dbReference type="InterPro" id="IPR036179">
    <property type="entry name" value="Ig-like_dom_sf"/>
</dbReference>